<feature type="transmembrane region" description="Helical" evidence="9">
    <location>
        <begin position="287"/>
        <end position="308"/>
    </location>
</feature>
<evidence type="ECO:0000256" key="3">
    <source>
        <dbReference type="ARBA" id="ARBA00022475"/>
    </source>
</evidence>
<organism evidence="11 12">
    <name type="scientific">Xylanimonas oleitrophica</name>
    <dbReference type="NCBI Taxonomy" id="2607479"/>
    <lineage>
        <taxon>Bacteria</taxon>
        <taxon>Bacillati</taxon>
        <taxon>Actinomycetota</taxon>
        <taxon>Actinomycetes</taxon>
        <taxon>Micrococcales</taxon>
        <taxon>Promicromonosporaceae</taxon>
        <taxon>Xylanimonas</taxon>
    </lineage>
</organism>
<dbReference type="InterPro" id="IPR003918">
    <property type="entry name" value="NADH_UbQ_OxRdtase"/>
</dbReference>
<dbReference type="RefSeq" id="WP_111250744.1">
    <property type="nucleotide sequence ID" value="NZ_QKWH01000004.1"/>
</dbReference>
<dbReference type="InterPro" id="IPR001750">
    <property type="entry name" value="ND/Mrp_TM"/>
</dbReference>
<feature type="transmembrane region" description="Helical" evidence="9">
    <location>
        <begin position="213"/>
        <end position="235"/>
    </location>
</feature>
<evidence type="ECO:0000256" key="1">
    <source>
        <dbReference type="ARBA" id="ARBA00004651"/>
    </source>
</evidence>
<keyword evidence="12" id="KW-1185">Reference proteome</keyword>
<dbReference type="PANTHER" id="PTHR42703:SF1">
    <property type="entry name" value="NA(+)_H(+) ANTIPORTER SUBUNIT D1"/>
    <property type="match status" value="1"/>
</dbReference>
<feature type="transmembrane region" description="Helical" evidence="9">
    <location>
        <begin position="456"/>
        <end position="476"/>
    </location>
</feature>
<evidence type="ECO:0000259" key="10">
    <source>
        <dbReference type="Pfam" id="PF00361"/>
    </source>
</evidence>
<gene>
    <name evidence="11" type="ORF">DNL40_08145</name>
</gene>
<dbReference type="PANTHER" id="PTHR42703">
    <property type="entry name" value="NADH DEHYDROGENASE"/>
    <property type="match status" value="1"/>
</dbReference>
<feature type="transmembrane region" description="Helical" evidence="9">
    <location>
        <begin position="374"/>
        <end position="397"/>
    </location>
</feature>
<feature type="region of interest" description="Disordered" evidence="8">
    <location>
        <begin position="549"/>
        <end position="568"/>
    </location>
</feature>
<evidence type="ECO:0000313" key="12">
    <source>
        <dbReference type="Proteomes" id="UP000248783"/>
    </source>
</evidence>
<dbReference type="NCBIfam" id="NF009308">
    <property type="entry name" value="PRK12665.1"/>
    <property type="match status" value="1"/>
</dbReference>
<feature type="transmembrane region" description="Helical" evidence="9">
    <location>
        <begin position="39"/>
        <end position="61"/>
    </location>
</feature>
<dbReference type="PRINTS" id="PR01437">
    <property type="entry name" value="NUOXDRDTASE4"/>
</dbReference>
<feature type="transmembrane region" description="Helical" evidence="9">
    <location>
        <begin position="255"/>
        <end position="280"/>
    </location>
</feature>
<evidence type="ECO:0000256" key="2">
    <source>
        <dbReference type="ARBA" id="ARBA00005346"/>
    </source>
</evidence>
<sequence length="568" mass="59140">MIEWSAGTLVPLPVLVPLFAAGLTLALHRHARVQRVISVLALLLMMGSAAALVVLADQGAVVTVIGDWAVPVGINLVADRLSAIMLLVSTVVLLCVLWYSMAQGMVDSAAEDRANARAEVWAQGRQDRAREAAEAGTELGADVDPEADENEQREVLPIAIYHPTFLVLAAGVAAAFLAGDLFNLYVGFEILLAASYVLLTLGGTADRIRAGSVYVVVALLSSVVFLAGVGMAYAATGTVNLAQLAERLPDVDPSVRLGIQLLLLLGFGIKAAIFPLSAWLPDSYPTAPAPVTAVFAGLLTKVGVYAIIRTQTLLFPPNEAVDRVLLVLALATMLVGILGAVAQDDVKRLLSFTLVSHIGYMIFGVALAGEAATAAAIFYVVHHITVQTALFLVVGLVERRGGSTSLDRLGGLAKLAPGLAILFFVPAMNLAGIPPLSGFLGKVGLLQAGVRDGSPLAWVLVVGSVVTSLLTLYALVKAWNKAFWQAAPDDVVSGRVGEARLPLGLVGPTAVLVGFSLALTVVAGPLYAYAERAAHTLTDGHSYVEAVFPDGGDRGIGESDATTSEGSH</sequence>
<evidence type="ECO:0000256" key="7">
    <source>
        <dbReference type="RuleBase" id="RU000320"/>
    </source>
</evidence>
<comment type="caution">
    <text evidence="11">The sequence shown here is derived from an EMBL/GenBank/DDBJ whole genome shotgun (WGS) entry which is preliminary data.</text>
</comment>
<feature type="transmembrane region" description="Helical" evidence="9">
    <location>
        <begin position="184"/>
        <end position="201"/>
    </location>
</feature>
<dbReference type="Proteomes" id="UP000248783">
    <property type="component" value="Unassembled WGS sequence"/>
</dbReference>
<evidence type="ECO:0000256" key="6">
    <source>
        <dbReference type="ARBA" id="ARBA00023136"/>
    </source>
</evidence>
<reference evidence="11 12" key="1">
    <citation type="submission" date="2018-06" db="EMBL/GenBank/DDBJ databases">
        <title>Whole genome sequencing of a novel hydrocarbon degrading bacterial strain, PW21 isolated from oil contaminated produced water sample.</title>
        <authorList>
            <person name="Nagkirti P."/>
            <person name="Shaikh A."/>
            <person name="Gowdaman V."/>
            <person name="Engineer A.E."/>
            <person name="Dagar S."/>
            <person name="Dhakephalkar P.K."/>
        </authorList>
    </citation>
    <scope>NUCLEOTIDE SEQUENCE [LARGE SCALE GENOMIC DNA]</scope>
    <source>
        <strain evidence="11 12">PW21</strain>
    </source>
</reference>
<feature type="transmembrane region" description="Helical" evidence="9">
    <location>
        <begin position="320"/>
        <end position="342"/>
    </location>
</feature>
<feature type="transmembrane region" description="Helical" evidence="9">
    <location>
        <begin position="6"/>
        <end position="27"/>
    </location>
</feature>
<dbReference type="EMBL" id="QKWH01000004">
    <property type="protein sequence ID" value="PZR53465.1"/>
    <property type="molecule type" value="Genomic_DNA"/>
</dbReference>
<feature type="transmembrane region" description="Helical" evidence="9">
    <location>
        <begin position="81"/>
        <end position="99"/>
    </location>
</feature>
<evidence type="ECO:0000256" key="9">
    <source>
        <dbReference type="SAM" id="Phobius"/>
    </source>
</evidence>
<keyword evidence="6 9" id="KW-0472">Membrane</keyword>
<feature type="transmembrane region" description="Helical" evidence="9">
    <location>
        <begin position="349"/>
        <end position="368"/>
    </location>
</feature>
<comment type="similarity">
    <text evidence="2">Belongs to the CPA3 antiporters (TC 2.A.63) subunit D family.</text>
</comment>
<dbReference type="GO" id="GO:0008137">
    <property type="term" value="F:NADH dehydrogenase (ubiquinone) activity"/>
    <property type="evidence" value="ECO:0007669"/>
    <property type="project" value="InterPro"/>
</dbReference>
<protein>
    <submittedName>
        <fullName evidence="11">Na+/H+ antiporter subunit D</fullName>
    </submittedName>
</protein>
<keyword evidence="4 7" id="KW-0812">Transmembrane</keyword>
<feature type="transmembrane region" description="Helical" evidence="9">
    <location>
        <begin position="158"/>
        <end position="178"/>
    </location>
</feature>
<evidence type="ECO:0000256" key="5">
    <source>
        <dbReference type="ARBA" id="ARBA00022989"/>
    </source>
</evidence>
<name>A0A2W5WZU4_9MICO</name>
<accession>A0A2W5WZU4</accession>
<feature type="transmembrane region" description="Helical" evidence="9">
    <location>
        <begin position="505"/>
        <end position="530"/>
    </location>
</feature>
<dbReference type="AlphaFoldDB" id="A0A2W5WZU4"/>
<feature type="domain" description="NADH:quinone oxidoreductase/Mrp antiporter transmembrane" evidence="10">
    <location>
        <begin position="178"/>
        <end position="467"/>
    </location>
</feature>
<evidence type="ECO:0000256" key="4">
    <source>
        <dbReference type="ARBA" id="ARBA00022692"/>
    </source>
</evidence>
<comment type="subcellular location">
    <subcellularLocation>
        <location evidence="1">Cell membrane</location>
        <topology evidence="1">Multi-pass membrane protein</topology>
    </subcellularLocation>
    <subcellularLocation>
        <location evidence="7">Membrane</location>
        <topology evidence="7">Multi-pass membrane protein</topology>
    </subcellularLocation>
</comment>
<evidence type="ECO:0000256" key="8">
    <source>
        <dbReference type="SAM" id="MobiDB-lite"/>
    </source>
</evidence>
<keyword evidence="5 9" id="KW-1133">Transmembrane helix</keyword>
<proteinExistence type="inferred from homology"/>
<dbReference type="GO" id="GO:0005886">
    <property type="term" value="C:plasma membrane"/>
    <property type="evidence" value="ECO:0007669"/>
    <property type="project" value="UniProtKB-SubCell"/>
</dbReference>
<evidence type="ECO:0000313" key="11">
    <source>
        <dbReference type="EMBL" id="PZR53465.1"/>
    </source>
</evidence>
<dbReference type="InterPro" id="IPR050586">
    <property type="entry name" value="CPA3_Na-H_Antiporter_D"/>
</dbReference>
<dbReference type="Pfam" id="PF00361">
    <property type="entry name" value="Proton_antipo_M"/>
    <property type="match status" value="1"/>
</dbReference>
<keyword evidence="3" id="KW-1003">Cell membrane</keyword>
<dbReference type="GO" id="GO:0042773">
    <property type="term" value="P:ATP synthesis coupled electron transport"/>
    <property type="evidence" value="ECO:0007669"/>
    <property type="project" value="InterPro"/>
</dbReference>
<feature type="transmembrane region" description="Helical" evidence="9">
    <location>
        <begin position="418"/>
        <end position="436"/>
    </location>
</feature>